<evidence type="ECO:0000313" key="9">
    <source>
        <dbReference type="EMBL" id="KAG2630390.1"/>
    </source>
</evidence>
<reference evidence="9" key="1">
    <citation type="submission" date="2020-05" db="EMBL/GenBank/DDBJ databases">
        <title>WGS assembly of Panicum virgatum.</title>
        <authorList>
            <person name="Lovell J.T."/>
            <person name="Jenkins J."/>
            <person name="Shu S."/>
            <person name="Juenger T.E."/>
            <person name="Schmutz J."/>
        </authorList>
    </citation>
    <scope>NUCLEOTIDE SEQUENCE</scope>
    <source>
        <strain evidence="9">AP13</strain>
    </source>
</reference>
<dbReference type="SMART" id="SM00353">
    <property type="entry name" value="HLH"/>
    <property type="match status" value="1"/>
</dbReference>
<dbReference type="PANTHER" id="PTHR16223:SF366">
    <property type="entry name" value="BHLH DOMAIN-CONTAINING PROTEIN"/>
    <property type="match status" value="1"/>
</dbReference>
<dbReference type="InterPro" id="IPR011598">
    <property type="entry name" value="bHLH_dom"/>
</dbReference>
<keyword evidence="6" id="KW-0539">Nucleus</keyword>
<feature type="region of interest" description="Disordered" evidence="7">
    <location>
        <begin position="176"/>
        <end position="258"/>
    </location>
</feature>
<dbReference type="FunFam" id="4.10.280.10:FF:000022">
    <property type="entry name" value="Basic helix-loop-helix transcription factor"/>
    <property type="match status" value="1"/>
</dbReference>
<dbReference type="GO" id="GO:0000978">
    <property type="term" value="F:RNA polymerase II cis-regulatory region sequence-specific DNA binding"/>
    <property type="evidence" value="ECO:0007669"/>
    <property type="project" value="TreeGrafter"/>
</dbReference>
<dbReference type="GO" id="GO:0046983">
    <property type="term" value="F:protein dimerization activity"/>
    <property type="evidence" value="ECO:0007669"/>
    <property type="project" value="InterPro"/>
</dbReference>
<feature type="domain" description="BHLH" evidence="8">
    <location>
        <begin position="253"/>
        <end position="302"/>
    </location>
</feature>
<sequence>MHHSSISAEALAYLLQFLKNVQIPSTMCPLYITMEAGGLIAEVGWTEFDFLSHGEESEVMAQLLGAFPSHGEEGHHELPWSDQASNAYSDNIGSSLAVPPAYEGYCFSDSNEALRISSCIAPEDLNSVQEYGATEFVNMFSNHSPNFYGNGDGSCEDLDDPSIRMLDSASAANKRKHLAEELDGQTRGRKCARKGETKRTKRTKQSGDEDASMAIASGSPASCCTSDSESNASLESADADARPKGKARASRGATTEPQSIYARKRRERINERLKILQNLVPNGTKVDISTMLEEAVHYVKFLQLQIRVRICRLLSSDDMWMYAPIAYNGMNIGIDLKMDR</sequence>
<comment type="similarity">
    <text evidence="2">Belongs to the bHLH protein family.</text>
</comment>
<dbReference type="Gene3D" id="4.10.280.10">
    <property type="entry name" value="Helix-loop-helix DNA-binding domain"/>
    <property type="match status" value="1"/>
</dbReference>
<keyword evidence="5" id="KW-0804">Transcription</keyword>
<dbReference type="Pfam" id="PF00010">
    <property type="entry name" value="HLH"/>
    <property type="match status" value="1"/>
</dbReference>
<comment type="subcellular location">
    <subcellularLocation>
        <location evidence="1">Nucleus</location>
    </subcellularLocation>
</comment>
<evidence type="ECO:0000256" key="1">
    <source>
        <dbReference type="ARBA" id="ARBA00004123"/>
    </source>
</evidence>
<organism evidence="9 10">
    <name type="scientific">Panicum virgatum</name>
    <name type="common">Blackwell switchgrass</name>
    <dbReference type="NCBI Taxonomy" id="38727"/>
    <lineage>
        <taxon>Eukaryota</taxon>
        <taxon>Viridiplantae</taxon>
        <taxon>Streptophyta</taxon>
        <taxon>Embryophyta</taxon>
        <taxon>Tracheophyta</taxon>
        <taxon>Spermatophyta</taxon>
        <taxon>Magnoliopsida</taxon>
        <taxon>Liliopsida</taxon>
        <taxon>Poales</taxon>
        <taxon>Poaceae</taxon>
        <taxon>PACMAD clade</taxon>
        <taxon>Panicoideae</taxon>
        <taxon>Panicodae</taxon>
        <taxon>Paniceae</taxon>
        <taxon>Panicinae</taxon>
        <taxon>Panicum</taxon>
        <taxon>Panicum sect. Hiantes</taxon>
    </lineage>
</organism>
<dbReference type="EMBL" id="CM029041">
    <property type="protein sequence ID" value="KAG2630390.1"/>
    <property type="molecule type" value="Genomic_DNA"/>
</dbReference>
<name>A0A8T0V582_PANVG</name>
<dbReference type="PANTHER" id="PTHR16223">
    <property type="entry name" value="TRANSCRIPTION FACTOR BHLH83-RELATED"/>
    <property type="match status" value="1"/>
</dbReference>
<dbReference type="AlphaFoldDB" id="A0A8T0V582"/>
<dbReference type="GO" id="GO:0005634">
    <property type="term" value="C:nucleus"/>
    <property type="evidence" value="ECO:0007669"/>
    <property type="project" value="UniProtKB-SubCell"/>
</dbReference>
<evidence type="ECO:0000256" key="2">
    <source>
        <dbReference type="ARBA" id="ARBA00005510"/>
    </source>
</evidence>
<proteinExistence type="inferred from homology"/>
<dbReference type="SUPFAM" id="SSF47459">
    <property type="entry name" value="HLH, helix-loop-helix DNA-binding domain"/>
    <property type="match status" value="1"/>
</dbReference>
<dbReference type="PROSITE" id="PS50888">
    <property type="entry name" value="BHLH"/>
    <property type="match status" value="1"/>
</dbReference>
<evidence type="ECO:0000259" key="8">
    <source>
        <dbReference type="PROSITE" id="PS50888"/>
    </source>
</evidence>
<evidence type="ECO:0000313" key="10">
    <source>
        <dbReference type="Proteomes" id="UP000823388"/>
    </source>
</evidence>
<evidence type="ECO:0000256" key="5">
    <source>
        <dbReference type="ARBA" id="ARBA00023163"/>
    </source>
</evidence>
<dbReference type="Proteomes" id="UP000823388">
    <property type="component" value="Chromosome 3K"/>
</dbReference>
<evidence type="ECO:0000256" key="6">
    <source>
        <dbReference type="ARBA" id="ARBA00023242"/>
    </source>
</evidence>
<evidence type="ECO:0000256" key="3">
    <source>
        <dbReference type="ARBA" id="ARBA00023015"/>
    </source>
</evidence>
<dbReference type="CDD" id="cd11454">
    <property type="entry name" value="bHLH_AtIND_like"/>
    <property type="match status" value="1"/>
</dbReference>
<accession>A0A8T0V582</accession>
<dbReference type="InterPro" id="IPR045843">
    <property type="entry name" value="IND-like"/>
</dbReference>
<dbReference type="GO" id="GO:0000981">
    <property type="term" value="F:DNA-binding transcription factor activity, RNA polymerase II-specific"/>
    <property type="evidence" value="ECO:0007669"/>
    <property type="project" value="TreeGrafter"/>
</dbReference>
<keyword evidence="10" id="KW-1185">Reference proteome</keyword>
<keyword evidence="4" id="KW-0238">DNA-binding</keyword>
<comment type="caution">
    <text evidence="9">The sequence shown here is derived from an EMBL/GenBank/DDBJ whole genome shotgun (WGS) entry which is preliminary data.</text>
</comment>
<gene>
    <name evidence="9" type="ORF">PVAP13_3KG486700</name>
</gene>
<evidence type="ECO:0000256" key="7">
    <source>
        <dbReference type="SAM" id="MobiDB-lite"/>
    </source>
</evidence>
<protein>
    <recommendedName>
        <fullName evidence="8">BHLH domain-containing protein</fullName>
    </recommendedName>
</protein>
<dbReference type="InterPro" id="IPR036638">
    <property type="entry name" value="HLH_DNA-bd_sf"/>
</dbReference>
<evidence type="ECO:0000256" key="4">
    <source>
        <dbReference type="ARBA" id="ARBA00023125"/>
    </source>
</evidence>
<keyword evidence="3" id="KW-0805">Transcription regulation</keyword>
<feature type="compositionally biased region" description="Polar residues" evidence="7">
    <location>
        <begin position="219"/>
        <end position="234"/>
    </location>
</feature>